<evidence type="ECO:0000313" key="5">
    <source>
        <dbReference type="Proteomes" id="UP000186309"/>
    </source>
</evidence>
<dbReference type="RefSeq" id="WP_168189462.1">
    <property type="nucleotide sequence ID" value="NZ_CP019082.1"/>
</dbReference>
<dbReference type="SUPFAM" id="SSF52025">
    <property type="entry name" value="PA domain"/>
    <property type="match status" value="1"/>
</dbReference>
<dbReference type="InterPro" id="IPR007484">
    <property type="entry name" value="Peptidase_M28"/>
</dbReference>
<accession>A0A1U7CXG0</accession>
<gene>
    <name evidence="4" type="primary">ywaD_3</name>
    <name evidence="4" type="ORF">BSF38_05214</name>
</gene>
<feature type="domain" description="Peptidase M28" evidence="3">
    <location>
        <begin position="307"/>
        <end position="499"/>
    </location>
</feature>
<dbReference type="GO" id="GO:0008235">
    <property type="term" value="F:metalloexopeptidase activity"/>
    <property type="evidence" value="ECO:0007669"/>
    <property type="project" value="InterPro"/>
</dbReference>
<dbReference type="GO" id="GO:0004177">
    <property type="term" value="F:aminopeptidase activity"/>
    <property type="evidence" value="ECO:0007669"/>
    <property type="project" value="UniProtKB-KW"/>
</dbReference>
<dbReference type="STRING" id="1387353.BSF38_05214"/>
<dbReference type="GO" id="GO:0006508">
    <property type="term" value="P:proteolysis"/>
    <property type="evidence" value="ECO:0007669"/>
    <property type="project" value="InterPro"/>
</dbReference>
<dbReference type="PANTHER" id="PTHR12147">
    <property type="entry name" value="METALLOPEPTIDASE M28 FAMILY MEMBER"/>
    <property type="match status" value="1"/>
</dbReference>
<evidence type="ECO:0000256" key="2">
    <source>
        <dbReference type="SAM" id="SignalP"/>
    </source>
</evidence>
<keyword evidence="4" id="KW-0645">Protease</keyword>
<dbReference type="AlphaFoldDB" id="A0A1U7CXG0"/>
<name>A0A1U7CXG0_9BACT</name>
<dbReference type="InterPro" id="IPR045175">
    <property type="entry name" value="M28_fam"/>
</dbReference>
<reference evidence="5" key="1">
    <citation type="submission" date="2016-12" db="EMBL/GenBank/DDBJ databases">
        <title>Comparative genomics of four Isosphaeraceae planctomycetes: a common pool of plasmids and glycoside hydrolase genes.</title>
        <authorList>
            <person name="Ivanova A."/>
        </authorList>
    </citation>
    <scope>NUCLEOTIDE SEQUENCE [LARGE SCALE GENOMIC DNA]</scope>
    <source>
        <strain evidence="5">PX4</strain>
    </source>
</reference>
<evidence type="ECO:0000259" key="3">
    <source>
        <dbReference type="Pfam" id="PF04389"/>
    </source>
</evidence>
<proteinExistence type="predicted"/>
<protein>
    <submittedName>
        <fullName evidence="4">Aminopeptidase YwaD</fullName>
        <ecNumber evidence="4">3.4.11.6</ecNumber>
    </submittedName>
</protein>
<organism evidence="4 5">
    <name type="scientific">Paludisphaera borealis</name>
    <dbReference type="NCBI Taxonomy" id="1387353"/>
    <lineage>
        <taxon>Bacteria</taxon>
        <taxon>Pseudomonadati</taxon>
        <taxon>Planctomycetota</taxon>
        <taxon>Planctomycetia</taxon>
        <taxon>Isosphaerales</taxon>
        <taxon>Isosphaeraceae</taxon>
        <taxon>Paludisphaera</taxon>
    </lineage>
</organism>
<dbReference type="Gene3D" id="3.40.630.10">
    <property type="entry name" value="Zn peptidases"/>
    <property type="match status" value="1"/>
</dbReference>
<dbReference type="EMBL" id="CP019082">
    <property type="protein sequence ID" value="APW63640.1"/>
    <property type="molecule type" value="Genomic_DNA"/>
</dbReference>
<dbReference type="EC" id="3.4.11.6" evidence="4"/>
<dbReference type="PANTHER" id="PTHR12147:SF26">
    <property type="entry name" value="PEPTIDASE M28 DOMAIN-CONTAINING PROTEIN"/>
    <property type="match status" value="1"/>
</dbReference>
<keyword evidence="2" id="KW-0732">Signal</keyword>
<evidence type="ECO:0000313" key="4">
    <source>
        <dbReference type="EMBL" id="APW63640.1"/>
    </source>
</evidence>
<keyword evidence="4" id="KW-0031">Aminopeptidase</keyword>
<dbReference type="KEGG" id="pbor:BSF38_05214"/>
<keyword evidence="5" id="KW-1185">Reference proteome</keyword>
<sequence length="536" mass="58287">MRRLFLWVLLVGLASTVAQVFAIDPKLDAPPASIESITAREIGGHLRFLASDLMKGRDTASPEIRLAGEYLAAHLYAAGAQPLGDQSPKGRTYFQRFPLEVVTPLSQGSELTLTLDLGGAKRVVSCKLGEDYVLRPHGVIGGEIEADVVFVGYGRDDPEKKIDDYAGLIVEDRFVLVFEGNPGDAPAKPGETAPFTNPFAKREAARKHGALGVLVIQPPGRNSTPPRIPFSARNLGFDEPNLSLAPSPSVVPVVTLADPIRDLLESSLKLQTEGDSRPKAPHNALRVRFRHAVKREAREDRNVLGFMPGVDPKKKNEVVVFSAHYDHEGVNAKGEIFNGSDDNASGTSAVLEIAEAFGLSPRPARSVAFLWVSGEEKGLLGSEWYADHRILPDGAVIVADINLDMVSRNDSKKIGVTPSPKHADYNSLIPAAREACKIEGLEAVFDTDPFYGRTDSFNFAKKGIPIVFFFSGIHEDYHRPTDDFEKADLEKAAHVARAAFRLGWKTAQDEAAPKKIPAPVDEKPDGDKTVDLKTSH</sequence>
<feature type="chain" id="PRO_5010551181" evidence="2">
    <location>
        <begin position="23"/>
        <end position="536"/>
    </location>
</feature>
<dbReference type="Proteomes" id="UP000186309">
    <property type="component" value="Chromosome"/>
</dbReference>
<dbReference type="InterPro" id="IPR046450">
    <property type="entry name" value="PA_dom_sf"/>
</dbReference>
<keyword evidence="4" id="KW-0378">Hydrolase</keyword>
<dbReference type="SUPFAM" id="SSF53187">
    <property type="entry name" value="Zn-dependent exopeptidases"/>
    <property type="match status" value="1"/>
</dbReference>
<feature type="signal peptide" evidence="2">
    <location>
        <begin position="1"/>
        <end position="22"/>
    </location>
</feature>
<dbReference type="Pfam" id="PF04389">
    <property type="entry name" value="Peptidase_M28"/>
    <property type="match status" value="1"/>
</dbReference>
<dbReference type="Gene3D" id="3.50.30.30">
    <property type="match status" value="1"/>
</dbReference>
<evidence type="ECO:0000256" key="1">
    <source>
        <dbReference type="SAM" id="MobiDB-lite"/>
    </source>
</evidence>
<feature type="region of interest" description="Disordered" evidence="1">
    <location>
        <begin position="508"/>
        <end position="536"/>
    </location>
</feature>
<feature type="compositionally biased region" description="Basic and acidic residues" evidence="1">
    <location>
        <begin position="520"/>
        <end position="536"/>
    </location>
</feature>